<dbReference type="Proteomes" id="UP001055879">
    <property type="component" value="Linkage Group LG11"/>
</dbReference>
<protein>
    <submittedName>
        <fullName evidence="1">Uncharacterized protein</fullName>
    </submittedName>
</protein>
<evidence type="ECO:0000313" key="1">
    <source>
        <dbReference type="EMBL" id="KAI3692347.1"/>
    </source>
</evidence>
<reference evidence="1 2" key="2">
    <citation type="journal article" date="2022" name="Mol. Ecol. Resour.">
        <title>The genomes of chicory, endive, great burdock and yacon provide insights into Asteraceae paleo-polyploidization history and plant inulin production.</title>
        <authorList>
            <person name="Fan W."/>
            <person name="Wang S."/>
            <person name="Wang H."/>
            <person name="Wang A."/>
            <person name="Jiang F."/>
            <person name="Liu H."/>
            <person name="Zhao H."/>
            <person name="Xu D."/>
            <person name="Zhang Y."/>
        </authorList>
    </citation>
    <scope>NUCLEOTIDE SEQUENCE [LARGE SCALE GENOMIC DNA]</scope>
    <source>
        <strain evidence="2">cv. Niubang</strain>
    </source>
</reference>
<reference evidence="2" key="1">
    <citation type="journal article" date="2022" name="Mol. Ecol. Resour.">
        <title>The genomes of chicory, endive, great burdock and yacon provide insights into Asteraceae palaeo-polyploidization history and plant inulin production.</title>
        <authorList>
            <person name="Fan W."/>
            <person name="Wang S."/>
            <person name="Wang H."/>
            <person name="Wang A."/>
            <person name="Jiang F."/>
            <person name="Liu H."/>
            <person name="Zhao H."/>
            <person name="Xu D."/>
            <person name="Zhang Y."/>
        </authorList>
    </citation>
    <scope>NUCLEOTIDE SEQUENCE [LARGE SCALE GENOMIC DNA]</scope>
    <source>
        <strain evidence="2">cv. Niubang</strain>
    </source>
</reference>
<evidence type="ECO:0000313" key="2">
    <source>
        <dbReference type="Proteomes" id="UP001055879"/>
    </source>
</evidence>
<name>A0ACB8Z2X4_ARCLA</name>
<sequence>MDKTTHHPLPPPAVVADGGDGVFLGFSTPTRKKRREREKYFSLANNPANHLTVVHGGTLVGSYGCGGGGGGGFTVEGKTRKEKKRKTLPLEKRSSKRDGSTASISLVNLALAGGKQRRRRWGLGWFTVQGREGGEK</sequence>
<comment type="caution">
    <text evidence="1">The sequence shown here is derived from an EMBL/GenBank/DDBJ whole genome shotgun (WGS) entry which is preliminary data.</text>
</comment>
<keyword evidence="2" id="KW-1185">Reference proteome</keyword>
<dbReference type="EMBL" id="CM042057">
    <property type="protein sequence ID" value="KAI3692347.1"/>
    <property type="molecule type" value="Genomic_DNA"/>
</dbReference>
<accession>A0ACB8Z2X4</accession>
<organism evidence="1 2">
    <name type="scientific">Arctium lappa</name>
    <name type="common">Greater burdock</name>
    <name type="synonym">Lappa major</name>
    <dbReference type="NCBI Taxonomy" id="4217"/>
    <lineage>
        <taxon>Eukaryota</taxon>
        <taxon>Viridiplantae</taxon>
        <taxon>Streptophyta</taxon>
        <taxon>Embryophyta</taxon>
        <taxon>Tracheophyta</taxon>
        <taxon>Spermatophyta</taxon>
        <taxon>Magnoliopsida</taxon>
        <taxon>eudicotyledons</taxon>
        <taxon>Gunneridae</taxon>
        <taxon>Pentapetalae</taxon>
        <taxon>asterids</taxon>
        <taxon>campanulids</taxon>
        <taxon>Asterales</taxon>
        <taxon>Asteraceae</taxon>
        <taxon>Carduoideae</taxon>
        <taxon>Cardueae</taxon>
        <taxon>Arctiinae</taxon>
        <taxon>Arctium</taxon>
    </lineage>
</organism>
<gene>
    <name evidence="1" type="ORF">L6452_32161</name>
</gene>
<proteinExistence type="predicted"/>